<accession>A0A8S3TES2</accession>
<dbReference type="InterPro" id="IPR036322">
    <property type="entry name" value="WD40_repeat_dom_sf"/>
</dbReference>
<comment type="caution">
    <text evidence="5">The sequence shown here is derived from an EMBL/GenBank/DDBJ whole genome shotgun (WGS) entry which is preliminary data.</text>
</comment>
<dbReference type="InterPro" id="IPR025139">
    <property type="entry name" value="DUF4062"/>
</dbReference>
<evidence type="ECO:0000313" key="5">
    <source>
        <dbReference type="EMBL" id="CAG2227745.1"/>
    </source>
</evidence>
<dbReference type="InterPro" id="IPR052752">
    <property type="entry name" value="NACHT-WD_repeat"/>
</dbReference>
<evidence type="ECO:0000256" key="3">
    <source>
        <dbReference type="SAM" id="MobiDB-lite"/>
    </source>
</evidence>
<organism evidence="5 6">
    <name type="scientific">Mytilus edulis</name>
    <name type="common">Blue mussel</name>
    <dbReference type="NCBI Taxonomy" id="6550"/>
    <lineage>
        <taxon>Eukaryota</taxon>
        <taxon>Metazoa</taxon>
        <taxon>Spiralia</taxon>
        <taxon>Lophotrochozoa</taxon>
        <taxon>Mollusca</taxon>
        <taxon>Bivalvia</taxon>
        <taxon>Autobranchia</taxon>
        <taxon>Pteriomorphia</taxon>
        <taxon>Mytilida</taxon>
        <taxon>Mytiloidea</taxon>
        <taxon>Mytilidae</taxon>
        <taxon>Mytilinae</taxon>
        <taxon>Mytilus</taxon>
    </lineage>
</organism>
<dbReference type="InterPro" id="IPR003593">
    <property type="entry name" value="AAA+_ATPase"/>
</dbReference>
<dbReference type="EMBL" id="CAJPWZ010001972">
    <property type="protein sequence ID" value="CAG2227745.1"/>
    <property type="molecule type" value="Genomic_DNA"/>
</dbReference>
<dbReference type="Proteomes" id="UP000683360">
    <property type="component" value="Unassembled WGS sequence"/>
</dbReference>
<dbReference type="InterPro" id="IPR011044">
    <property type="entry name" value="Quino_amine_DH_bsu"/>
</dbReference>
<keyword evidence="2" id="KW-0677">Repeat</keyword>
<keyword evidence="6" id="KW-1185">Reference proteome</keyword>
<reference evidence="5" key="1">
    <citation type="submission" date="2021-03" db="EMBL/GenBank/DDBJ databases">
        <authorList>
            <person name="Bekaert M."/>
        </authorList>
    </citation>
    <scope>NUCLEOTIDE SEQUENCE</scope>
</reference>
<dbReference type="SUPFAM" id="SSF50978">
    <property type="entry name" value="WD40 repeat-like"/>
    <property type="match status" value="1"/>
</dbReference>
<dbReference type="Pfam" id="PF13271">
    <property type="entry name" value="DUF4062"/>
    <property type="match status" value="1"/>
</dbReference>
<dbReference type="InterPro" id="IPR041664">
    <property type="entry name" value="AAA_16"/>
</dbReference>
<dbReference type="InterPro" id="IPR015898">
    <property type="entry name" value="G-protein_gamma-like_dom"/>
</dbReference>
<dbReference type="Pfam" id="PF25469">
    <property type="entry name" value="WHD_NWD1"/>
    <property type="match status" value="1"/>
</dbReference>
<name>A0A8S3TES2_MYTED</name>
<feature type="compositionally biased region" description="Polar residues" evidence="3">
    <location>
        <begin position="1"/>
        <end position="15"/>
    </location>
</feature>
<feature type="compositionally biased region" description="Basic and acidic residues" evidence="3">
    <location>
        <begin position="70"/>
        <end position="86"/>
    </location>
</feature>
<dbReference type="CDD" id="cd00009">
    <property type="entry name" value="AAA"/>
    <property type="match status" value="1"/>
</dbReference>
<dbReference type="InterPro" id="IPR027417">
    <property type="entry name" value="P-loop_NTPase"/>
</dbReference>
<dbReference type="PANTHER" id="PTHR19871:SF14">
    <property type="entry name" value="DUF4062 DOMAIN-CONTAINING PROTEIN"/>
    <property type="match status" value="1"/>
</dbReference>
<feature type="domain" description="G protein gamma" evidence="4">
    <location>
        <begin position="1384"/>
        <end position="1449"/>
    </location>
</feature>
<evidence type="ECO:0000313" key="6">
    <source>
        <dbReference type="Proteomes" id="UP000683360"/>
    </source>
</evidence>
<dbReference type="Gene3D" id="1.25.40.370">
    <property type="match status" value="1"/>
</dbReference>
<evidence type="ECO:0000256" key="2">
    <source>
        <dbReference type="ARBA" id="ARBA00022737"/>
    </source>
</evidence>
<feature type="compositionally biased region" description="Polar residues" evidence="3">
    <location>
        <begin position="99"/>
        <end position="112"/>
    </location>
</feature>
<dbReference type="Gene3D" id="2.130.10.10">
    <property type="entry name" value="YVTN repeat-like/Quinoprotein amine dehydrogenase"/>
    <property type="match status" value="2"/>
</dbReference>
<dbReference type="GO" id="GO:0007186">
    <property type="term" value="P:G protein-coupled receptor signaling pathway"/>
    <property type="evidence" value="ECO:0007669"/>
    <property type="project" value="InterPro"/>
</dbReference>
<dbReference type="PANTHER" id="PTHR19871">
    <property type="entry name" value="BETA TRANSDUCIN-RELATED PROTEIN"/>
    <property type="match status" value="1"/>
</dbReference>
<dbReference type="SUPFAM" id="SSF50969">
    <property type="entry name" value="YVTN repeat-like/Quinoprotein amine dehydrogenase"/>
    <property type="match status" value="1"/>
</dbReference>
<dbReference type="Gene3D" id="3.40.50.300">
    <property type="entry name" value="P-loop containing nucleotide triphosphate hydrolases"/>
    <property type="match status" value="1"/>
</dbReference>
<protein>
    <recommendedName>
        <fullName evidence="4">G protein gamma domain-containing protein</fullName>
    </recommendedName>
</protein>
<dbReference type="PROSITE" id="PS50058">
    <property type="entry name" value="G_PROTEIN_GAMMA"/>
    <property type="match status" value="1"/>
</dbReference>
<dbReference type="SUPFAM" id="SSF52540">
    <property type="entry name" value="P-loop containing nucleoside triphosphate hydrolases"/>
    <property type="match status" value="1"/>
</dbReference>
<dbReference type="InterPro" id="IPR057588">
    <property type="entry name" value="NWD1/2-like_WH"/>
</dbReference>
<feature type="region of interest" description="Disordered" evidence="3">
    <location>
        <begin position="1"/>
        <end position="112"/>
    </location>
</feature>
<gene>
    <name evidence="5" type="ORF">MEDL_40713</name>
</gene>
<feature type="compositionally biased region" description="Polar residues" evidence="3">
    <location>
        <begin position="28"/>
        <end position="44"/>
    </location>
</feature>
<dbReference type="Pfam" id="PF13191">
    <property type="entry name" value="AAA_16"/>
    <property type="match status" value="1"/>
</dbReference>
<evidence type="ECO:0000259" key="4">
    <source>
        <dbReference type="PROSITE" id="PS50058"/>
    </source>
</evidence>
<dbReference type="SMART" id="SM00382">
    <property type="entry name" value="AAA"/>
    <property type="match status" value="1"/>
</dbReference>
<keyword evidence="1" id="KW-0853">WD repeat</keyword>
<evidence type="ECO:0000256" key="1">
    <source>
        <dbReference type="ARBA" id="ARBA00022574"/>
    </source>
</evidence>
<dbReference type="OrthoDB" id="2325716at2759"/>
<proteinExistence type="predicted"/>
<sequence length="1521" mass="173796">MGCAASINTSSNEETASNKKESVHKRSVSSSPNSNPQKNGTTVMPTPPKLPKSACVSSSQQEKSSQKLSNDSDKKIQPSTNKKVDESKEESEELRKQTSDLMVSPQDTNSNLQNTVTNDAVYQGYLDREFTSTDRIIRIFTSSTFTDTKHERNRLMETTFPRLREYCQQRGFEFQIVDMRWGIRDEATNDHMTTEICLHELANCQKYSAGPNFMSLLSHKYGKCSLPRQIPAEKYEKIIKCIDLSDQTQLLSKWYLKDDNCVPPLYILQPISSHLPEFIVKQNKEKQNAAKDQWWKESDMMFDSLVTGAEKALTKEEAYTFKISVTHTEVMRGLADQELGKKCIWLKRNITDIQKQEPSKELSKFTECYDPVEKAKPLLEDLKGDLSRKLPSENILSYNITWQEKGLNPDFKEHSDYLDKITDDAEKKLKQLINDMIRADKKNTQDNLRLEVKQHLLFCQSKCADFKGREDTLKAVHNYIKSDKRHPLVIHGESGSGKTSLMAMIAKKANEWLDGKATVVIRFLGTTPKSSNLFELLCNLTEHISVAKNLERLNPKSIEDALAIFQQTLAGTTISEHNIRGRTQSEQDIAGTTEPGKMNITSPLVLILDSLDQLDPSYNARGMRWLPPFIGNPHVKVIVSTLEDQKYEAFPNLKSKVPAEGFIPVATIPRADVKLILNHWLKRKQRRLTQEQGDLLYKSYDQCPVPLYLNLCFLKASQWTSYMDVSSIQLYQTVREAINGLFAKLEKLHGYDFVSKTLGYLTAAKLGLTETELEDILACDDDVLNDVYEYWTPPIRRLPPLLLVRLRHDLQQYLVERGADGATVIYWYHRQFIEAAQDRYCKGETSVTNLHTALADYFLGTWANGNKKPYVNRSNETGLADRYVVAQPIKYGDTYNLRKLNNLPYHLSMSKRVTQLKDECLMNLPFINTKLECSSVRSVIEDYEIAKKMINDQQLNLILQALLVSGESILYDKSQFSQQMFLRLKDNKELQTFTDACMQRDVTYMCPDNDLLVKVGGPLVYASGEHEFNVPGNLWVDIKKNGNMAVTASFMDHSLGLWDVKNRKLVRILENIVDYPYQVYFVADDSLILIYSTDHRDESEYLSAVTELGEKKYSISMDDCRGYCICGSGKDILVGFMTSNVVNLYDMRTGKIIEEIVIQDCRISGVCAFPEYTSPSGSDNYAICIDDERTSIWVVDLEKKNVYSSSIKFPSSKYGSNYATIEYAAVTNDGKYVIASNTNDIVPYMFEMKTFKLCRKFGDSYRGQHDFDDYFYKFSMDGKMVYTFTDKSIVVIDLETGNSQQHNLPHNDNIRCCVSNDMTTFLTISGDTLFRIWNISKATFSEENQLEIGESTEFFTLLPNERYALICHHMASFGKKIMVVDTVEKKIVSQAKTEASLQRAMFVSESTAVVCFTNVNSKEDKLLDLHLIDIISMTENPVQDQMFKDCYKILKVNYGKEFMVITGNGKNVKFYNTDTLKATYTIELPDSDISKSDAEYKVSRSYICDANYKVNRFIFVMQTIK</sequence>
<feature type="compositionally biased region" description="Low complexity" evidence="3">
    <location>
        <begin position="57"/>
        <end position="69"/>
    </location>
</feature>
<dbReference type="InterPro" id="IPR015943">
    <property type="entry name" value="WD40/YVTN_repeat-like_dom_sf"/>
</dbReference>